<dbReference type="GO" id="GO:0030246">
    <property type="term" value="F:carbohydrate binding"/>
    <property type="evidence" value="ECO:0007669"/>
    <property type="project" value="UniProtKB-ARBA"/>
</dbReference>
<proteinExistence type="inferred from homology"/>
<evidence type="ECO:0000313" key="6">
    <source>
        <dbReference type="EMBL" id="MCI0125792.1"/>
    </source>
</evidence>
<evidence type="ECO:0000256" key="4">
    <source>
        <dbReference type="SAM" id="SignalP"/>
    </source>
</evidence>
<dbReference type="PANTHER" id="PTHR46847">
    <property type="entry name" value="D-ALLOSE-BINDING PERIPLASMIC PROTEIN-RELATED"/>
    <property type="match status" value="1"/>
</dbReference>
<protein>
    <submittedName>
        <fullName evidence="6">Substrate-binding domain-containing protein</fullName>
    </submittedName>
</protein>
<sequence length="309" mass="32347">MTKFVTSLALSAAFALTAAGTAQAAGEKISVLTPYLSAIATAEMIDSFKAQAEKFQWTVDVVDTAGDMGAFASRLEDATTKAPNAIVLVSVDPAQIQDQVDKAKAAGIPVVTIDGAKNASTVLNVTSDNFVLGQTMTKFLFDAIGNKGNIVRFFYSAHPGVHARELALDEALKANPDVKQVADHYVQVPGQIDDSRAAMDAILLANPADGAINAVWAGWDEPGIGANLAIEAAGRKGIVVAGIDGNPEAIELIKKCSAYIGTVRQGFTQMADIAAEQLNTILAGGKPEKDELYAPVELITRDSLGVKCE</sequence>
<gene>
    <name evidence="6" type="ORF">ML536_03015</name>
</gene>
<comment type="similarity">
    <text evidence="2">Belongs to the bacterial solute-binding protein 2 family.</text>
</comment>
<dbReference type="GO" id="GO:0030313">
    <property type="term" value="C:cell envelope"/>
    <property type="evidence" value="ECO:0007669"/>
    <property type="project" value="UniProtKB-SubCell"/>
</dbReference>
<accession>A0AA41QKE7</accession>
<reference evidence="6" key="1">
    <citation type="submission" date="2022-03" db="EMBL/GenBank/DDBJ databases">
        <title>The complete genome sequence of a Methyloterrigena soli.</title>
        <authorList>
            <person name="Zi Z."/>
        </authorList>
    </citation>
    <scope>NUCLEOTIDE SEQUENCE</scope>
    <source>
        <strain evidence="6">M48</strain>
    </source>
</reference>
<dbReference type="InterPro" id="IPR028082">
    <property type="entry name" value="Peripla_BP_I"/>
</dbReference>
<evidence type="ECO:0000256" key="2">
    <source>
        <dbReference type="ARBA" id="ARBA00007639"/>
    </source>
</evidence>
<feature type="signal peptide" evidence="4">
    <location>
        <begin position="1"/>
        <end position="24"/>
    </location>
</feature>
<keyword evidence="7" id="KW-1185">Reference proteome</keyword>
<evidence type="ECO:0000256" key="3">
    <source>
        <dbReference type="ARBA" id="ARBA00022729"/>
    </source>
</evidence>
<dbReference type="SUPFAM" id="SSF53822">
    <property type="entry name" value="Periplasmic binding protein-like I"/>
    <property type="match status" value="1"/>
</dbReference>
<evidence type="ECO:0000256" key="1">
    <source>
        <dbReference type="ARBA" id="ARBA00004196"/>
    </source>
</evidence>
<dbReference type="AlphaFoldDB" id="A0AA41QKE7"/>
<feature type="domain" description="Periplasmic binding protein" evidence="5">
    <location>
        <begin position="31"/>
        <end position="285"/>
    </location>
</feature>
<comment type="caution">
    <text evidence="6">The sequence shown here is derived from an EMBL/GenBank/DDBJ whole genome shotgun (WGS) entry which is preliminary data.</text>
</comment>
<organism evidence="6 7">
    <name type="scientific">Paradevosia shaoguanensis</name>
    <dbReference type="NCBI Taxonomy" id="1335043"/>
    <lineage>
        <taxon>Bacteria</taxon>
        <taxon>Pseudomonadati</taxon>
        <taxon>Pseudomonadota</taxon>
        <taxon>Alphaproteobacteria</taxon>
        <taxon>Hyphomicrobiales</taxon>
        <taxon>Devosiaceae</taxon>
        <taxon>Paradevosia</taxon>
    </lineage>
</organism>
<dbReference type="Pfam" id="PF13407">
    <property type="entry name" value="Peripla_BP_4"/>
    <property type="match status" value="1"/>
</dbReference>
<dbReference type="InterPro" id="IPR025997">
    <property type="entry name" value="SBP_2_dom"/>
</dbReference>
<dbReference type="Gene3D" id="3.40.50.2300">
    <property type="match status" value="2"/>
</dbReference>
<evidence type="ECO:0000259" key="5">
    <source>
        <dbReference type="Pfam" id="PF13407"/>
    </source>
</evidence>
<dbReference type="Proteomes" id="UP001156140">
    <property type="component" value="Unassembled WGS sequence"/>
</dbReference>
<dbReference type="EMBL" id="JALAZD010000001">
    <property type="protein sequence ID" value="MCI0125792.1"/>
    <property type="molecule type" value="Genomic_DNA"/>
</dbReference>
<feature type="chain" id="PRO_5041370620" evidence="4">
    <location>
        <begin position="25"/>
        <end position="309"/>
    </location>
</feature>
<dbReference type="RefSeq" id="WP_035030989.1">
    <property type="nucleotide sequence ID" value="NZ_CP068983.1"/>
</dbReference>
<keyword evidence="3 4" id="KW-0732">Signal</keyword>
<dbReference type="PANTHER" id="PTHR46847:SF1">
    <property type="entry name" value="D-ALLOSE-BINDING PERIPLASMIC PROTEIN-RELATED"/>
    <property type="match status" value="1"/>
</dbReference>
<comment type="subcellular location">
    <subcellularLocation>
        <location evidence="1">Cell envelope</location>
    </subcellularLocation>
</comment>
<evidence type="ECO:0000313" key="7">
    <source>
        <dbReference type="Proteomes" id="UP001156140"/>
    </source>
</evidence>
<name>A0AA41QKE7_9HYPH</name>